<organism evidence="3 4">
    <name type="scientific">Paenimyroides ceti</name>
    <dbReference type="NCBI Taxonomy" id="395087"/>
    <lineage>
        <taxon>Bacteria</taxon>
        <taxon>Pseudomonadati</taxon>
        <taxon>Bacteroidota</taxon>
        <taxon>Flavobacteriia</taxon>
        <taxon>Flavobacteriales</taxon>
        <taxon>Flavobacteriaceae</taxon>
        <taxon>Paenimyroides</taxon>
    </lineage>
</organism>
<feature type="coiled-coil region" evidence="2">
    <location>
        <begin position="17"/>
        <end position="56"/>
    </location>
</feature>
<evidence type="ECO:0000313" key="3">
    <source>
        <dbReference type="EMBL" id="MDN3707366.1"/>
    </source>
</evidence>
<comment type="caution">
    <text evidence="3">The sequence shown here is derived from an EMBL/GenBank/DDBJ whole genome shotgun (WGS) entry which is preliminary data.</text>
</comment>
<evidence type="ECO:0000256" key="1">
    <source>
        <dbReference type="PROSITE-ProRule" id="PRU00339"/>
    </source>
</evidence>
<dbReference type="SUPFAM" id="SSF48452">
    <property type="entry name" value="TPR-like"/>
    <property type="match status" value="1"/>
</dbReference>
<keyword evidence="2" id="KW-0175">Coiled coil</keyword>
<dbReference type="PROSITE" id="PS50005">
    <property type="entry name" value="TPR"/>
    <property type="match status" value="1"/>
</dbReference>
<dbReference type="InterPro" id="IPR019734">
    <property type="entry name" value="TPR_rpt"/>
</dbReference>
<dbReference type="EMBL" id="JAUFQU010000001">
    <property type="protein sequence ID" value="MDN3707366.1"/>
    <property type="molecule type" value="Genomic_DNA"/>
</dbReference>
<name>A0ABT8CT94_9FLAO</name>
<dbReference type="Proteomes" id="UP001242368">
    <property type="component" value="Unassembled WGS sequence"/>
</dbReference>
<keyword evidence="1" id="KW-0802">TPR repeat</keyword>
<dbReference type="SMART" id="SM00028">
    <property type="entry name" value="TPR"/>
    <property type="match status" value="4"/>
</dbReference>
<evidence type="ECO:0000256" key="2">
    <source>
        <dbReference type="SAM" id="Coils"/>
    </source>
</evidence>
<dbReference type="PANTHER" id="PTHR12558:SF13">
    <property type="entry name" value="CELL DIVISION CYCLE PROTEIN 27 HOMOLOG"/>
    <property type="match status" value="1"/>
</dbReference>
<keyword evidence="4" id="KW-1185">Reference proteome</keyword>
<dbReference type="RefSeq" id="WP_290363341.1">
    <property type="nucleotide sequence ID" value="NZ_JAUFQU010000001.1"/>
</dbReference>
<dbReference type="PANTHER" id="PTHR12558">
    <property type="entry name" value="CELL DIVISION CYCLE 16,23,27"/>
    <property type="match status" value="1"/>
</dbReference>
<gene>
    <name evidence="3" type="ORF">QW060_09510</name>
</gene>
<protein>
    <recommendedName>
        <fullName evidence="5">Tetratricopeptide repeat protein</fullName>
    </recommendedName>
</protein>
<sequence>MNIRFLTLGMIFLSFPVFSQKDELREAERQLKRNNLQETTAALKKAEAVLASATEDQQAQYYFLKAKNELAQADSGTDTEKNITDAIDYFNKVQEIENATKSKKYSVQADPLMNQLLSDIVNNAINDNNSGNFQTASKKFEQAYTLSKKDTSYLFYSANAAVNAKDYDFAESKYKELLRLNYTGKTKIYTAVNKATGKIQSFGGDKKMRDVLLRHNTYVNPGEVFEESKKGMILKNLAFILMGKENYSEAEAYIIQAYKENPDDTDVLISMMNLYLETNRRDKFEEVALKALQKNPENDVLLYNMGVVHLNKNEDASAKEYFERTIAVNPKNINAYINLANIVLKSDAEITGQMNSLTNTRSNQKKFDELKQKKKEIYDAALSYLKKAESVDPKNEMIQSNIKELNNFLMNY</sequence>
<feature type="repeat" description="TPR" evidence="1">
    <location>
        <begin position="299"/>
        <end position="332"/>
    </location>
</feature>
<evidence type="ECO:0000313" key="4">
    <source>
        <dbReference type="Proteomes" id="UP001242368"/>
    </source>
</evidence>
<reference evidence="4" key="1">
    <citation type="journal article" date="2019" name="Int. J. Syst. Evol. Microbiol.">
        <title>The Global Catalogue of Microorganisms (GCM) 10K type strain sequencing project: providing services to taxonomists for standard genome sequencing and annotation.</title>
        <authorList>
            <consortium name="The Broad Institute Genomics Platform"/>
            <consortium name="The Broad Institute Genome Sequencing Center for Infectious Disease"/>
            <person name="Wu L."/>
            <person name="Ma J."/>
        </authorList>
    </citation>
    <scope>NUCLEOTIDE SEQUENCE [LARGE SCALE GENOMIC DNA]</scope>
    <source>
        <strain evidence="4">CECT 7184</strain>
    </source>
</reference>
<dbReference type="Gene3D" id="1.25.40.10">
    <property type="entry name" value="Tetratricopeptide repeat domain"/>
    <property type="match status" value="2"/>
</dbReference>
<accession>A0ABT8CT94</accession>
<dbReference type="InterPro" id="IPR011990">
    <property type="entry name" value="TPR-like_helical_dom_sf"/>
</dbReference>
<evidence type="ECO:0008006" key="5">
    <source>
        <dbReference type="Google" id="ProtNLM"/>
    </source>
</evidence>
<proteinExistence type="predicted"/>